<keyword evidence="2" id="KW-0012">Acyltransferase</keyword>
<dbReference type="GO" id="GO:0016747">
    <property type="term" value="F:acyltransferase activity, transferring groups other than amino-acyl groups"/>
    <property type="evidence" value="ECO:0007669"/>
    <property type="project" value="InterPro"/>
</dbReference>
<evidence type="ECO:0000256" key="1">
    <source>
        <dbReference type="ARBA" id="ARBA00022679"/>
    </source>
</evidence>
<feature type="domain" description="N-acetyltransferase" evidence="3">
    <location>
        <begin position="10"/>
        <end position="166"/>
    </location>
</feature>
<evidence type="ECO:0000259" key="3">
    <source>
        <dbReference type="PROSITE" id="PS51186"/>
    </source>
</evidence>
<dbReference type="PANTHER" id="PTHR43420">
    <property type="entry name" value="ACETYLTRANSFERASE"/>
    <property type="match status" value="1"/>
</dbReference>
<dbReference type="EMBL" id="MWDQ01000052">
    <property type="protein sequence ID" value="OQB74084.1"/>
    <property type="molecule type" value="Genomic_DNA"/>
</dbReference>
<name>A0A1V6CB84_UNCT6</name>
<organism evidence="4">
    <name type="scientific">candidate division TA06 bacterium ADurb.Bin131</name>
    <dbReference type="NCBI Taxonomy" id="1852827"/>
    <lineage>
        <taxon>Bacteria</taxon>
        <taxon>Bacteria division TA06</taxon>
    </lineage>
</organism>
<dbReference type="InterPro" id="IPR050680">
    <property type="entry name" value="YpeA/RimI_acetyltransf"/>
</dbReference>
<gene>
    <name evidence="4" type="ORF">BWX89_00649</name>
</gene>
<evidence type="ECO:0000313" key="4">
    <source>
        <dbReference type="EMBL" id="OQB74084.1"/>
    </source>
</evidence>
<dbReference type="Gene3D" id="3.40.630.30">
    <property type="match status" value="1"/>
</dbReference>
<dbReference type="InterPro" id="IPR000182">
    <property type="entry name" value="GNAT_dom"/>
</dbReference>
<proteinExistence type="predicted"/>
<dbReference type="PROSITE" id="PS51186">
    <property type="entry name" value="GNAT"/>
    <property type="match status" value="1"/>
</dbReference>
<evidence type="ECO:0000256" key="2">
    <source>
        <dbReference type="ARBA" id="ARBA00023315"/>
    </source>
</evidence>
<sequence>MIQENFIFSKVESPLPEKLVDDLLGMWTEIFGQDYLSNQNIRPVLLGKEKKYNRDIVFLAQHKEKIIATSHLTISRFDKRIGGIGEVATDKQYRSKGLARNLCSMAIEEFEGKNGEWLFLGTSNPVAARLYNSLGWRFVPGTKVMMRITGLKSPEDFFRYYRKQIKSNNIKIVSGSPGFRLQIIPPIIFPHDEIILDYNTGIFSTRWFVQKSCMGLYPRYERICSDGTWFVAVSNKFVSGISSVRFQEEKTAQVDGFCSINNTSVLSGLYRKTIRFAINNGACHIHMVADRADAKKNEFLVKMGCVQTNETIKIESKEGILDLVVYEYPITARKKTK</sequence>
<keyword evidence="1" id="KW-0808">Transferase</keyword>
<reference evidence="4" key="1">
    <citation type="submission" date="2017-02" db="EMBL/GenBank/DDBJ databases">
        <title>Delving into the versatile metabolic prowess of the omnipresent phylum Bacteroidetes.</title>
        <authorList>
            <person name="Nobu M.K."/>
            <person name="Mei R."/>
            <person name="Narihiro T."/>
            <person name="Kuroda K."/>
            <person name="Liu W.-T."/>
        </authorList>
    </citation>
    <scope>NUCLEOTIDE SEQUENCE</scope>
    <source>
        <strain evidence="4">ADurb.Bin131</strain>
    </source>
</reference>
<dbReference type="CDD" id="cd04301">
    <property type="entry name" value="NAT_SF"/>
    <property type="match status" value="1"/>
</dbReference>
<dbReference type="AlphaFoldDB" id="A0A1V6CB84"/>
<accession>A0A1V6CB84</accession>
<comment type="caution">
    <text evidence="4">The sequence shown here is derived from an EMBL/GenBank/DDBJ whole genome shotgun (WGS) entry which is preliminary data.</text>
</comment>
<dbReference type="InterPro" id="IPR016181">
    <property type="entry name" value="Acyl_CoA_acyltransferase"/>
</dbReference>
<protein>
    <submittedName>
        <fullName evidence="4">Acetyltransferase (GNAT) family protein</fullName>
    </submittedName>
</protein>
<dbReference type="Pfam" id="PF00583">
    <property type="entry name" value="Acetyltransf_1"/>
    <property type="match status" value="1"/>
</dbReference>
<dbReference type="Proteomes" id="UP000485562">
    <property type="component" value="Unassembled WGS sequence"/>
</dbReference>
<dbReference type="SUPFAM" id="SSF55729">
    <property type="entry name" value="Acyl-CoA N-acyltransferases (Nat)"/>
    <property type="match status" value="1"/>
</dbReference>